<evidence type="ECO:0000313" key="4">
    <source>
        <dbReference type="Proteomes" id="UP000005408"/>
    </source>
</evidence>
<dbReference type="OMA" id="IVCICVQ"/>
<keyword evidence="2" id="KW-0732">Signal</keyword>
<proteinExistence type="predicted"/>
<keyword evidence="1" id="KW-0812">Transmembrane</keyword>
<evidence type="ECO:0000256" key="1">
    <source>
        <dbReference type="SAM" id="Phobius"/>
    </source>
</evidence>
<name>A0A8W8M822_MAGGI</name>
<sequence length="138" mass="15781">MSDPKRFISTVNIFLAVLSVPVQCASYCYYYYSYLYCDYYYDYSYYYNYYSDYYTSYSSSALTIAGAVIGSIVGLVIFISIVCICVQKVCNKPNHRQIAVQPSQMPVSYINPNHYGYFPQPAYPAPAYPSTQVVSNTE</sequence>
<evidence type="ECO:0000256" key="2">
    <source>
        <dbReference type="SAM" id="SignalP"/>
    </source>
</evidence>
<organism evidence="3 4">
    <name type="scientific">Magallana gigas</name>
    <name type="common">Pacific oyster</name>
    <name type="synonym">Crassostrea gigas</name>
    <dbReference type="NCBI Taxonomy" id="29159"/>
    <lineage>
        <taxon>Eukaryota</taxon>
        <taxon>Metazoa</taxon>
        <taxon>Spiralia</taxon>
        <taxon>Lophotrochozoa</taxon>
        <taxon>Mollusca</taxon>
        <taxon>Bivalvia</taxon>
        <taxon>Autobranchia</taxon>
        <taxon>Pteriomorphia</taxon>
        <taxon>Ostreida</taxon>
        <taxon>Ostreoidea</taxon>
        <taxon>Ostreidae</taxon>
        <taxon>Magallana</taxon>
    </lineage>
</organism>
<evidence type="ECO:0000313" key="3">
    <source>
        <dbReference type="EnsemblMetazoa" id="G31017.1:cds"/>
    </source>
</evidence>
<protein>
    <recommendedName>
        <fullName evidence="5">Cysteine and tyrosine-rich protein 1</fullName>
    </recommendedName>
</protein>
<evidence type="ECO:0008006" key="5">
    <source>
        <dbReference type="Google" id="ProtNLM"/>
    </source>
</evidence>
<dbReference type="AlphaFoldDB" id="A0A8W8M822"/>
<accession>A0A8W8M822</accession>
<dbReference type="EnsemblMetazoa" id="G31017.1">
    <property type="protein sequence ID" value="G31017.1:cds"/>
    <property type="gene ID" value="G31017"/>
</dbReference>
<reference evidence="3" key="1">
    <citation type="submission" date="2022-08" db="UniProtKB">
        <authorList>
            <consortium name="EnsemblMetazoa"/>
        </authorList>
    </citation>
    <scope>IDENTIFICATION</scope>
    <source>
        <strain evidence="3">05x7-T-G4-1.051#20</strain>
    </source>
</reference>
<feature type="signal peptide" evidence="2">
    <location>
        <begin position="1"/>
        <end position="24"/>
    </location>
</feature>
<keyword evidence="1" id="KW-1133">Transmembrane helix</keyword>
<feature type="chain" id="PRO_5036487381" description="Cysteine and tyrosine-rich protein 1" evidence="2">
    <location>
        <begin position="25"/>
        <end position="138"/>
    </location>
</feature>
<keyword evidence="4" id="KW-1185">Reference proteome</keyword>
<dbReference type="Proteomes" id="UP000005408">
    <property type="component" value="Unassembled WGS sequence"/>
</dbReference>
<keyword evidence="1" id="KW-0472">Membrane</keyword>
<feature type="transmembrane region" description="Helical" evidence="1">
    <location>
        <begin position="61"/>
        <end position="86"/>
    </location>
</feature>